<reference evidence="1 2" key="1">
    <citation type="submission" date="2012-04" db="EMBL/GenBank/DDBJ databases">
        <title>The Genome Sequence of Afipia clevelandensis ATCC 49720.</title>
        <authorList>
            <consortium name="The Broad Institute Genome Sequencing Platform"/>
            <person name="Earl A."/>
            <person name="Ward D."/>
            <person name="Feldgarden M."/>
            <person name="Gevers D."/>
            <person name="Huys G."/>
            <person name="Walker B."/>
            <person name="Young S.K."/>
            <person name="Zeng Q."/>
            <person name="Gargeya S."/>
            <person name="Fitzgerald M."/>
            <person name="Haas B."/>
            <person name="Abouelleil A."/>
            <person name="Alvarado L."/>
            <person name="Arachchi H.M."/>
            <person name="Berlin A."/>
            <person name="Chapman S.B."/>
            <person name="Goldberg J."/>
            <person name="Griggs A."/>
            <person name="Gujja S."/>
            <person name="Hansen M."/>
            <person name="Howarth C."/>
            <person name="Imamovic A."/>
            <person name="Larimer J."/>
            <person name="McCowen C."/>
            <person name="Montmayeur A."/>
            <person name="Murphy C."/>
            <person name="Neiman D."/>
            <person name="Pearson M."/>
            <person name="Priest M."/>
            <person name="Roberts A."/>
            <person name="Saif S."/>
            <person name="Shea T."/>
            <person name="Sisk P."/>
            <person name="Sykes S."/>
            <person name="Wortman J."/>
            <person name="Nusbaum C."/>
            <person name="Birren B."/>
        </authorList>
    </citation>
    <scope>NUCLEOTIDE SEQUENCE [LARGE SCALE GENOMIC DNA]</scope>
    <source>
        <strain evidence="1 2">ATCC 49720</strain>
    </source>
</reference>
<name>K8NYA1_9BRAD</name>
<accession>K8NYA1</accession>
<keyword evidence="2" id="KW-1185">Reference proteome</keyword>
<dbReference type="Proteomes" id="UP000001095">
    <property type="component" value="Unassembled WGS sequence"/>
</dbReference>
<comment type="caution">
    <text evidence="1">The sequence shown here is derived from an EMBL/GenBank/DDBJ whole genome shotgun (WGS) entry which is preliminary data.</text>
</comment>
<dbReference type="EMBL" id="AGWY01000011">
    <property type="protein sequence ID" value="EKS35282.1"/>
    <property type="molecule type" value="Genomic_DNA"/>
</dbReference>
<dbReference type="AlphaFoldDB" id="K8NYA1"/>
<dbReference type="HOGENOM" id="CLU_2748733_0_0_5"/>
<evidence type="ECO:0000313" key="2">
    <source>
        <dbReference type="Proteomes" id="UP000001095"/>
    </source>
</evidence>
<organism evidence="1 2">
    <name type="scientific">Afipia clevelandensis ATCC 49720</name>
    <dbReference type="NCBI Taxonomy" id="883079"/>
    <lineage>
        <taxon>Bacteria</taxon>
        <taxon>Pseudomonadati</taxon>
        <taxon>Pseudomonadota</taxon>
        <taxon>Alphaproteobacteria</taxon>
        <taxon>Hyphomicrobiales</taxon>
        <taxon>Nitrobacteraceae</taxon>
        <taxon>Afipia</taxon>
    </lineage>
</organism>
<sequence length="70" mass="7980">MMRLVKSSQTNSRGLKANATYHEMCLFYADFKRFRGLQGRYLPPIGNISSSIRANLPSIMRTEAIAVRED</sequence>
<protein>
    <submittedName>
        <fullName evidence="1">Uncharacterized protein</fullName>
    </submittedName>
</protein>
<proteinExistence type="predicted"/>
<evidence type="ECO:0000313" key="1">
    <source>
        <dbReference type="EMBL" id="EKS35282.1"/>
    </source>
</evidence>
<gene>
    <name evidence="1" type="ORF">HMPREF9696_02554</name>
</gene>